<dbReference type="KEGG" id="pacs:FAZ98_31025"/>
<evidence type="ECO:0000259" key="17">
    <source>
        <dbReference type="PROSITE" id="PS50885"/>
    </source>
</evidence>
<dbReference type="Gene3D" id="3.30.565.10">
    <property type="entry name" value="Histidine kinase-like ATPase, C-terminal domain"/>
    <property type="match status" value="1"/>
</dbReference>
<dbReference type="SMART" id="SM00304">
    <property type="entry name" value="HAMP"/>
    <property type="match status" value="1"/>
</dbReference>
<keyword evidence="13" id="KW-0902">Two-component regulatory system</keyword>
<dbReference type="EMBL" id="CP046916">
    <property type="protein sequence ID" value="QGZ66237.1"/>
    <property type="molecule type" value="Genomic_DNA"/>
</dbReference>
<comment type="catalytic activity">
    <reaction evidence="1">
        <text>ATP + protein L-histidine = ADP + protein N-phospho-L-histidine.</text>
        <dbReference type="EC" id="2.7.13.3"/>
    </reaction>
</comment>
<keyword evidence="19" id="KW-1185">Reference proteome</keyword>
<dbReference type="CDD" id="cd06225">
    <property type="entry name" value="HAMP"/>
    <property type="match status" value="1"/>
</dbReference>
<dbReference type="InterPro" id="IPR036097">
    <property type="entry name" value="HisK_dim/P_sf"/>
</dbReference>
<feature type="transmembrane region" description="Helical" evidence="15">
    <location>
        <begin position="188"/>
        <end position="208"/>
    </location>
</feature>
<dbReference type="InterPro" id="IPR004358">
    <property type="entry name" value="Sig_transdc_His_kin-like_C"/>
</dbReference>
<keyword evidence="10" id="KW-0418">Kinase</keyword>
<accession>A0A7Z2GQW3</accession>
<gene>
    <name evidence="18" type="ORF">FAZ98_31025</name>
</gene>
<dbReference type="Pfam" id="PF00512">
    <property type="entry name" value="HisKA"/>
    <property type="match status" value="1"/>
</dbReference>
<dbReference type="CDD" id="cd00082">
    <property type="entry name" value="HisKA"/>
    <property type="match status" value="1"/>
</dbReference>
<keyword evidence="7" id="KW-0808">Transferase</keyword>
<evidence type="ECO:0000256" key="7">
    <source>
        <dbReference type="ARBA" id="ARBA00022679"/>
    </source>
</evidence>
<dbReference type="Pfam" id="PF00672">
    <property type="entry name" value="HAMP"/>
    <property type="match status" value="1"/>
</dbReference>
<evidence type="ECO:0000256" key="14">
    <source>
        <dbReference type="ARBA" id="ARBA00023136"/>
    </source>
</evidence>
<evidence type="ECO:0000256" key="15">
    <source>
        <dbReference type="SAM" id="Phobius"/>
    </source>
</evidence>
<evidence type="ECO:0000256" key="4">
    <source>
        <dbReference type="ARBA" id="ARBA00022475"/>
    </source>
</evidence>
<dbReference type="GO" id="GO:0000155">
    <property type="term" value="F:phosphorelay sensor kinase activity"/>
    <property type="evidence" value="ECO:0007669"/>
    <property type="project" value="InterPro"/>
</dbReference>
<dbReference type="GO" id="GO:0005524">
    <property type="term" value="F:ATP binding"/>
    <property type="evidence" value="ECO:0007669"/>
    <property type="project" value="UniProtKB-KW"/>
</dbReference>
<dbReference type="InterPro" id="IPR003661">
    <property type="entry name" value="HisK_dim/P_dom"/>
</dbReference>
<dbReference type="InterPro" id="IPR036890">
    <property type="entry name" value="HATPase_C_sf"/>
</dbReference>
<dbReference type="Proteomes" id="UP000433577">
    <property type="component" value="Chromosome 4"/>
</dbReference>
<dbReference type="CDD" id="cd00075">
    <property type="entry name" value="HATPase"/>
    <property type="match status" value="1"/>
</dbReference>
<dbReference type="SMART" id="SM00387">
    <property type="entry name" value="HATPase_c"/>
    <property type="match status" value="1"/>
</dbReference>
<evidence type="ECO:0000256" key="1">
    <source>
        <dbReference type="ARBA" id="ARBA00000085"/>
    </source>
</evidence>
<keyword evidence="9" id="KW-0547">Nucleotide-binding</keyword>
<keyword evidence="14 15" id="KW-0472">Membrane</keyword>
<keyword evidence="8 15" id="KW-0812">Transmembrane</keyword>
<keyword evidence="12 15" id="KW-1133">Transmembrane helix</keyword>
<dbReference type="InterPro" id="IPR003594">
    <property type="entry name" value="HATPase_dom"/>
</dbReference>
<keyword evidence="6" id="KW-0597">Phosphoprotein</keyword>
<feature type="domain" description="Histidine kinase" evidence="16">
    <location>
        <begin position="269"/>
        <end position="466"/>
    </location>
</feature>
<keyword evidence="4" id="KW-1003">Cell membrane</keyword>
<dbReference type="AlphaFoldDB" id="A0A7Z2GQW3"/>
<evidence type="ECO:0000259" key="16">
    <source>
        <dbReference type="PROSITE" id="PS50109"/>
    </source>
</evidence>
<dbReference type="EC" id="2.7.13.3" evidence="3"/>
<dbReference type="Pfam" id="PF02518">
    <property type="entry name" value="HATPase_c"/>
    <property type="match status" value="1"/>
</dbReference>
<dbReference type="PANTHER" id="PTHR44936:SF5">
    <property type="entry name" value="SENSOR HISTIDINE KINASE ENVZ"/>
    <property type="match status" value="1"/>
</dbReference>
<keyword evidence="11" id="KW-0067">ATP-binding</keyword>
<evidence type="ECO:0000256" key="11">
    <source>
        <dbReference type="ARBA" id="ARBA00022840"/>
    </source>
</evidence>
<dbReference type="InterPro" id="IPR050980">
    <property type="entry name" value="2C_sensor_his_kinase"/>
</dbReference>
<dbReference type="PROSITE" id="PS50885">
    <property type="entry name" value="HAMP"/>
    <property type="match status" value="1"/>
</dbReference>
<dbReference type="SMART" id="SM00388">
    <property type="entry name" value="HisKA"/>
    <property type="match status" value="1"/>
</dbReference>
<dbReference type="PANTHER" id="PTHR44936">
    <property type="entry name" value="SENSOR PROTEIN CREC"/>
    <property type="match status" value="1"/>
</dbReference>
<evidence type="ECO:0000256" key="5">
    <source>
        <dbReference type="ARBA" id="ARBA00022519"/>
    </source>
</evidence>
<evidence type="ECO:0000256" key="12">
    <source>
        <dbReference type="ARBA" id="ARBA00022989"/>
    </source>
</evidence>
<dbReference type="InterPro" id="IPR003660">
    <property type="entry name" value="HAMP_dom"/>
</dbReference>
<evidence type="ECO:0000256" key="3">
    <source>
        <dbReference type="ARBA" id="ARBA00012438"/>
    </source>
</evidence>
<dbReference type="InterPro" id="IPR005467">
    <property type="entry name" value="His_kinase_dom"/>
</dbReference>
<dbReference type="GO" id="GO:0005886">
    <property type="term" value="C:plasma membrane"/>
    <property type="evidence" value="ECO:0007669"/>
    <property type="project" value="UniProtKB-SubCell"/>
</dbReference>
<dbReference type="OrthoDB" id="9804645at2"/>
<evidence type="ECO:0000313" key="18">
    <source>
        <dbReference type="EMBL" id="QGZ66237.1"/>
    </source>
</evidence>
<dbReference type="PROSITE" id="PS50109">
    <property type="entry name" value="HIS_KIN"/>
    <property type="match status" value="1"/>
</dbReference>
<evidence type="ECO:0000256" key="13">
    <source>
        <dbReference type="ARBA" id="ARBA00023012"/>
    </source>
</evidence>
<sequence>MKLRLWPDTLFGRLVLILVIGMFGGQLLTSTIWFQVHDARTLEMPARLFASRLADAVRWLERSHDGRAGDEAQRAVLAALDDERFQLRAIAAPAPPRDLPLAQHAVSDLIATLVARRLHEPVEVRVLDAELHDGGGRRDGILSLFSSRMPYGVFHAQARLRDGTWIDVHATETQAGLQMEPRELVLDYLVRIYLVRFAAVLLIALLAVRFAVRPLKRLAGAARALGHNLHRPPLDVSGPAEVRLAAQSLNTMQQQLLDGIAERTRFLAAVSHDLRSPLTRLRLRTEMLPSAEWRERLRGDLDEMEAMVGATLDAVRGVEITEARHDIDVDSLLESLADDAREAGRDVTVEGRATAPLAGYPRNLKRCLQNLLDNALRHGSTVRIAVHDDGQTLRIAIRDDGPGIPAAELEKVFEPYYRASTNAAAHDSGAGLGLTIARSIAGAHGGTLALRNRAAGGVEAVLVMTR</sequence>
<feature type="transmembrane region" description="Helical" evidence="15">
    <location>
        <begin position="12"/>
        <end position="34"/>
    </location>
</feature>
<evidence type="ECO:0000313" key="19">
    <source>
        <dbReference type="Proteomes" id="UP000433577"/>
    </source>
</evidence>
<keyword evidence="5" id="KW-0997">Cell inner membrane</keyword>
<dbReference type="SUPFAM" id="SSF55874">
    <property type="entry name" value="ATPase domain of HSP90 chaperone/DNA topoisomerase II/histidine kinase"/>
    <property type="match status" value="1"/>
</dbReference>
<dbReference type="Gene3D" id="1.10.287.130">
    <property type="match status" value="1"/>
</dbReference>
<evidence type="ECO:0000256" key="8">
    <source>
        <dbReference type="ARBA" id="ARBA00022692"/>
    </source>
</evidence>
<evidence type="ECO:0000256" key="2">
    <source>
        <dbReference type="ARBA" id="ARBA00004429"/>
    </source>
</evidence>
<name>A0A7Z2GQW3_9BURK</name>
<dbReference type="PRINTS" id="PR00344">
    <property type="entry name" value="BCTRLSENSOR"/>
</dbReference>
<evidence type="ECO:0000256" key="9">
    <source>
        <dbReference type="ARBA" id="ARBA00022741"/>
    </source>
</evidence>
<protein>
    <recommendedName>
        <fullName evidence="3">histidine kinase</fullName>
        <ecNumber evidence="3">2.7.13.3</ecNumber>
    </recommendedName>
</protein>
<evidence type="ECO:0000256" key="6">
    <source>
        <dbReference type="ARBA" id="ARBA00022553"/>
    </source>
</evidence>
<dbReference type="SUPFAM" id="SSF47384">
    <property type="entry name" value="Homodimeric domain of signal transducing histidine kinase"/>
    <property type="match status" value="1"/>
</dbReference>
<evidence type="ECO:0000256" key="10">
    <source>
        <dbReference type="ARBA" id="ARBA00022777"/>
    </source>
</evidence>
<comment type="subcellular location">
    <subcellularLocation>
        <location evidence="2">Cell inner membrane</location>
        <topology evidence="2">Multi-pass membrane protein</topology>
    </subcellularLocation>
</comment>
<proteinExistence type="predicted"/>
<dbReference type="RefSeq" id="WP_158957466.1">
    <property type="nucleotide sequence ID" value="NZ_CP046916.1"/>
</dbReference>
<organism evidence="18 19">
    <name type="scientific">Paraburkholderia acidisoli</name>
    <dbReference type="NCBI Taxonomy" id="2571748"/>
    <lineage>
        <taxon>Bacteria</taxon>
        <taxon>Pseudomonadati</taxon>
        <taxon>Pseudomonadota</taxon>
        <taxon>Betaproteobacteria</taxon>
        <taxon>Burkholderiales</taxon>
        <taxon>Burkholderiaceae</taxon>
        <taxon>Paraburkholderia</taxon>
    </lineage>
</organism>
<reference evidence="18 19" key="1">
    <citation type="submission" date="2019-12" db="EMBL/GenBank/DDBJ databases">
        <title>Paraburkholderia acidiphila 7Q-K02 sp. nov and Paraburkholderia acidisoli DHF22 sp. nov., two strains isolated from forest soil.</title>
        <authorList>
            <person name="Gao Z."/>
            <person name="Qiu L."/>
        </authorList>
    </citation>
    <scope>NUCLEOTIDE SEQUENCE [LARGE SCALE GENOMIC DNA]</scope>
    <source>
        <strain evidence="18 19">DHF22</strain>
    </source>
</reference>
<feature type="domain" description="HAMP" evidence="17">
    <location>
        <begin position="209"/>
        <end position="261"/>
    </location>
</feature>